<feature type="transmembrane region" description="Helical" evidence="1">
    <location>
        <begin position="105"/>
        <end position="122"/>
    </location>
</feature>
<keyword evidence="1" id="KW-0812">Transmembrane</keyword>
<proteinExistence type="predicted"/>
<sequence length="191" mass="22490">MRRTNCVYKEEMERLPLSNPEGSLMAAQHLAEPHLRNLDATRNEKRNRNPSSITLSKAGISAMHLQLQRRNAKPNRFIYIIATMMVFVCDLYVISLLSAPYKSRTTFSILFVNLLFTFKIFVRVRTMYASYLQIKQIKQQIKAKIRTLKRRKLTQKRYLKQISLRLETTCSQLRYLYNVDIFITYSSGQLV</sequence>
<organism evidence="2">
    <name type="scientific">Hexamita inflata</name>
    <dbReference type="NCBI Taxonomy" id="28002"/>
    <lineage>
        <taxon>Eukaryota</taxon>
        <taxon>Metamonada</taxon>
        <taxon>Diplomonadida</taxon>
        <taxon>Hexamitidae</taxon>
        <taxon>Hexamitinae</taxon>
        <taxon>Hexamita</taxon>
    </lineage>
</organism>
<comment type="caution">
    <text evidence="2">The sequence shown here is derived from an EMBL/GenBank/DDBJ whole genome shotgun (WGS) entry which is preliminary data.</text>
</comment>
<accession>A0AA86QED2</accession>
<evidence type="ECO:0000256" key="1">
    <source>
        <dbReference type="SAM" id="Phobius"/>
    </source>
</evidence>
<keyword evidence="1" id="KW-0472">Membrane</keyword>
<gene>
    <name evidence="2" type="ORF">HINF_LOCUS42926</name>
    <name evidence="3" type="ORF">HINF_LOCUS5111</name>
</gene>
<feature type="transmembrane region" description="Helical" evidence="1">
    <location>
        <begin position="77"/>
        <end position="99"/>
    </location>
</feature>
<dbReference type="Proteomes" id="UP001642409">
    <property type="component" value="Unassembled WGS sequence"/>
</dbReference>
<keyword evidence="4" id="KW-1185">Reference proteome</keyword>
<evidence type="ECO:0000313" key="2">
    <source>
        <dbReference type="EMBL" id="CAI9955281.1"/>
    </source>
</evidence>
<dbReference type="EMBL" id="CATOUU010000865">
    <property type="protein sequence ID" value="CAI9955281.1"/>
    <property type="molecule type" value="Genomic_DNA"/>
</dbReference>
<reference evidence="2" key="1">
    <citation type="submission" date="2023-06" db="EMBL/GenBank/DDBJ databases">
        <authorList>
            <person name="Kurt Z."/>
        </authorList>
    </citation>
    <scope>NUCLEOTIDE SEQUENCE</scope>
</reference>
<evidence type="ECO:0000313" key="3">
    <source>
        <dbReference type="EMBL" id="CAL5978964.1"/>
    </source>
</evidence>
<reference evidence="3 4" key="2">
    <citation type="submission" date="2024-07" db="EMBL/GenBank/DDBJ databases">
        <authorList>
            <person name="Akdeniz Z."/>
        </authorList>
    </citation>
    <scope>NUCLEOTIDE SEQUENCE [LARGE SCALE GENOMIC DNA]</scope>
</reference>
<dbReference type="AlphaFoldDB" id="A0AA86QED2"/>
<evidence type="ECO:0000313" key="4">
    <source>
        <dbReference type="Proteomes" id="UP001642409"/>
    </source>
</evidence>
<dbReference type="EMBL" id="CAXDID020000010">
    <property type="protein sequence ID" value="CAL5978964.1"/>
    <property type="molecule type" value="Genomic_DNA"/>
</dbReference>
<name>A0AA86QED2_9EUKA</name>
<keyword evidence="1" id="KW-1133">Transmembrane helix</keyword>
<protein>
    <submittedName>
        <fullName evidence="3">Hypothetical_protein</fullName>
    </submittedName>
</protein>